<comment type="cofactor">
    <cofactor evidence="1">
        <name>[4Fe-4S] cluster</name>
        <dbReference type="ChEBI" id="CHEBI:49883"/>
    </cofactor>
</comment>
<organism evidence="3">
    <name type="scientific">marine sediment metagenome</name>
    <dbReference type="NCBI Taxonomy" id="412755"/>
    <lineage>
        <taxon>unclassified sequences</taxon>
        <taxon>metagenomes</taxon>
        <taxon>ecological metagenomes</taxon>
    </lineage>
</organism>
<evidence type="ECO:0000256" key="2">
    <source>
        <dbReference type="ARBA" id="ARBA00022485"/>
    </source>
</evidence>
<dbReference type="InterPro" id="IPR013785">
    <property type="entry name" value="Aldolase_TIM"/>
</dbReference>
<keyword evidence="2" id="KW-0411">Iron-sulfur</keyword>
<keyword evidence="2" id="KW-0004">4Fe-4S</keyword>
<dbReference type="GO" id="GO:0051539">
    <property type="term" value="F:4 iron, 4 sulfur cluster binding"/>
    <property type="evidence" value="ECO:0007669"/>
    <property type="project" value="UniProtKB-KW"/>
</dbReference>
<dbReference type="SUPFAM" id="SSF102114">
    <property type="entry name" value="Radical SAM enzymes"/>
    <property type="match status" value="1"/>
</dbReference>
<reference evidence="3" key="1">
    <citation type="journal article" date="2014" name="Front. Microbiol.">
        <title>High frequency of phylogenetically diverse reductive dehalogenase-homologous genes in deep subseafloor sedimentary metagenomes.</title>
        <authorList>
            <person name="Kawai M."/>
            <person name="Futagami T."/>
            <person name="Toyoda A."/>
            <person name="Takaki Y."/>
            <person name="Nishi S."/>
            <person name="Hori S."/>
            <person name="Arai W."/>
            <person name="Tsubouchi T."/>
            <person name="Morono Y."/>
            <person name="Uchiyama I."/>
            <person name="Ito T."/>
            <person name="Fujiyama A."/>
            <person name="Inagaki F."/>
            <person name="Takami H."/>
        </authorList>
    </citation>
    <scope>NUCLEOTIDE SEQUENCE</scope>
    <source>
        <strain evidence="3">Expedition CK06-06</strain>
    </source>
</reference>
<dbReference type="GO" id="GO:0044689">
    <property type="term" value="F:7,8-didemethyl-8-hydroxy-5-deazariboflavin synthase activity"/>
    <property type="evidence" value="ECO:0007669"/>
    <property type="project" value="TreeGrafter"/>
</dbReference>
<gene>
    <name evidence="3" type="ORF">S12H4_43712</name>
</gene>
<keyword evidence="2" id="KW-0479">Metal-binding</keyword>
<dbReference type="AlphaFoldDB" id="X1TXI8"/>
<dbReference type="InterPro" id="IPR034405">
    <property type="entry name" value="F420"/>
</dbReference>
<comment type="caution">
    <text evidence="3">The sequence shown here is derived from an EMBL/GenBank/DDBJ whole genome shotgun (WGS) entry which is preliminary data.</text>
</comment>
<dbReference type="PANTHER" id="PTHR43076:SF15">
    <property type="entry name" value="7,8-DIDEMETHYL-8-HYDROXY-5-DEAZARIBOFLAVIN SYNTHASE"/>
    <property type="match status" value="1"/>
</dbReference>
<accession>X1TXI8</accession>
<proteinExistence type="predicted"/>
<dbReference type="Gene3D" id="3.20.20.70">
    <property type="entry name" value="Aldolase class I"/>
    <property type="match status" value="1"/>
</dbReference>
<feature type="non-terminal residue" evidence="3">
    <location>
        <position position="1"/>
    </location>
</feature>
<evidence type="ECO:0008006" key="4">
    <source>
        <dbReference type="Google" id="ProtNLM"/>
    </source>
</evidence>
<keyword evidence="2" id="KW-0408">Iron</keyword>
<sequence>IQNLEWAGQLQIPFTTGILIGLGESQKDRIRSIQAIVNCSKSYDHVQEIILQNYVPNRSSHIPAQEISSGELKEIIDLVKEESPDISLQVPPNLNPDWLDLLPLGFSDLGGISQIDHVNPESPWPSVKNMTEIMKEKKCHLRKRLPIYPEYYRRGWYSEKVGRVIEKWVQNDEYPYYTQ</sequence>
<dbReference type="InterPro" id="IPR058240">
    <property type="entry name" value="rSAM_sf"/>
</dbReference>
<dbReference type="EMBL" id="BARW01026854">
    <property type="protein sequence ID" value="GAJ10038.1"/>
    <property type="molecule type" value="Genomic_DNA"/>
</dbReference>
<evidence type="ECO:0000313" key="3">
    <source>
        <dbReference type="EMBL" id="GAJ10038.1"/>
    </source>
</evidence>
<protein>
    <recommendedName>
        <fullName evidence="4">Radical SAM core domain-containing protein</fullName>
    </recommendedName>
</protein>
<name>X1TXI8_9ZZZZ</name>
<dbReference type="PANTHER" id="PTHR43076">
    <property type="entry name" value="FO SYNTHASE (COFH)"/>
    <property type="match status" value="1"/>
</dbReference>
<evidence type="ECO:0000256" key="1">
    <source>
        <dbReference type="ARBA" id="ARBA00001966"/>
    </source>
</evidence>